<evidence type="ECO:0000313" key="1">
    <source>
        <dbReference type="EMBL" id="KAJ8625963.1"/>
    </source>
</evidence>
<name>A0ACC2KYV1_PERAE</name>
<comment type="caution">
    <text evidence="1">The sequence shown here is derived from an EMBL/GenBank/DDBJ whole genome shotgun (WGS) entry which is preliminary data.</text>
</comment>
<reference evidence="1 2" key="1">
    <citation type="journal article" date="2022" name="Hortic Res">
        <title>A haplotype resolved chromosomal level avocado genome allows analysis of novel avocado genes.</title>
        <authorList>
            <person name="Nath O."/>
            <person name="Fletcher S.J."/>
            <person name="Hayward A."/>
            <person name="Shaw L.M."/>
            <person name="Masouleh A.K."/>
            <person name="Furtado A."/>
            <person name="Henry R.J."/>
            <person name="Mitter N."/>
        </authorList>
    </citation>
    <scope>NUCLEOTIDE SEQUENCE [LARGE SCALE GENOMIC DNA]</scope>
    <source>
        <strain evidence="2">cv. Hass</strain>
    </source>
</reference>
<sequence length="378" mass="42409">MGFPSFSSKTWDFYPIHLRLLNRQVHMKCADSFIWNCLNTVNFGLGHVYLVAHQINDPDHRYAFAASEADEGVLVPDYYKQSCPHAEEIVREHVRSAVVRDPRMAASLLRLHFHDCFVMGCDGSVLLDNSGDILSEKDAGPNLNSLRGSELVDKIKAMLEKECPETVSCADILAIAARDAVNLRGGPSWKAELGRRDSLKASQSGANQFIPKPNSSLDTLISSFQAQGLSIIDLVTLSGSHTIGKSRCLSFKQRLYDEDKEHEVDHHQRTSDFRRVLRSICPRSNRDDALVPLDLITSARFDNRYYINILQGRGLLATDNILVSHDQDGEIAKLVWAYASDQQLFFREFAASMLKMGSINPLTGEQGEIRRNCRLLNS</sequence>
<dbReference type="Proteomes" id="UP001234297">
    <property type="component" value="Chromosome 6"/>
</dbReference>
<dbReference type="EMBL" id="CM056814">
    <property type="protein sequence ID" value="KAJ8625963.1"/>
    <property type="molecule type" value="Genomic_DNA"/>
</dbReference>
<gene>
    <name evidence="1" type="ORF">MRB53_019270</name>
</gene>
<protein>
    <submittedName>
        <fullName evidence="1">Uncharacterized protein</fullName>
    </submittedName>
</protein>
<organism evidence="1 2">
    <name type="scientific">Persea americana</name>
    <name type="common">Avocado</name>
    <dbReference type="NCBI Taxonomy" id="3435"/>
    <lineage>
        <taxon>Eukaryota</taxon>
        <taxon>Viridiplantae</taxon>
        <taxon>Streptophyta</taxon>
        <taxon>Embryophyta</taxon>
        <taxon>Tracheophyta</taxon>
        <taxon>Spermatophyta</taxon>
        <taxon>Magnoliopsida</taxon>
        <taxon>Magnoliidae</taxon>
        <taxon>Laurales</taxon>
        <taxon>Lauraceae</taxon>
        <taxon>Persea</taxon>
    </lineage>
</organism>
<accession>A0ACC2KYV1</accession>
<proteinExistence type="predicted"/>
<evidence type="ECO:0000313" key="2">
    <source>
        <dbReference type="Proteomes" id="UP001234297"/>
    </source>
</evidence>
<keyword evidence="2" id="KW-1185">Reference proteome</keyword>